<feature type="chain" id="PRO_5018310377" evidence="1">
    <location>
        <begin position="25"/>
        <end position="197"/>
    </location>
</feature>
<proteinExistence type="predicted"/>
<evidence type="ECO:0000259" key="2">
    <source>
        <dbReference type="Pfam" id="PF11827"/>
    </source>
</evidence>
<dbReference type="RefSeq" id="WP_123847340.1">
    <property type="nucleotide sequence ID" value="NZ_RPDH01000002.1"/>
</dbReference>
<feature type="domain" description="DUF3347" evidence="2">
    <location>
        <begin position="57"/>
        <end position="146"/>
    </location>
</feature>
<dbReference type="Proteomes" id="UP000278351">
    <property type="component" value="Unassembled WGS sequence"/>
</dbReference>
<organism evidence="3 4">
    <name type="scientific">Chitinophaga lutea</name>
    <dbReference type="NCBI Taxonomy" id="2488634"/>
    <lineage>
        <taxon>Bacteria</taxon>
        <taxon>Pseudomonadati</taxon>
        <taxon>Bacteroidota</taxon>
        <taxon>Chitinophagia</taxon>
        <taxon>Chitinophagales</taxon>
        <taxon>Chitinophagaceae</taxon>
        <taxon>Chitinophaga</taxon>
    </lineage>
</organism>
<gene>
    <name evidence="3" type="ORF">EGT74_14890</name>
</gene>
<evidence type="ECO:0000313" key="4">
    <source>
        <dbReference type="Proteomes" id="UP000278351"/>
    </source>
</evidence>
<keyword evidence="1" id="KW-0732">Signal</keyword>
<evidence type="ECO:0000313" key="3">
    <source>
        <dbReference type="EMBL" id="RPE08337.1"/>
    </source>
</evidence>
<dbReference type="EMBL" id="RPDH01000002">
    <property type="protein sequence ID" value="RPE08337.1"/>
    <property type="molecule type" value="Genomic_DNA"/>
</dbReference>
<dbReference type="PROSITE" id="PS51257">
    <property type="entry name" value="PROKAR_LIPOPROTEIN"/>
    <property type="match status" value="1"/>
</dbReference>
<reference evidence="3 4" key="1">
    <citation type="submission" date="2018-11" db="EMBL/GenBank/DDBJ databases">
        <title>Chitinophaga lutea sp.nov., isolate from arsenic contaminated soil.</title>
        <authorList>
            <person name="Zong Y."/>
        </authorList>
    </citation>
    <scope>NUCLEOTIDE SEQUENCE [LARGE SCALE GENOMIC DNA]</scope>
    <source>
        <strain evidence="3 4">ZY74</strain>
    </source>
</reference>
<comment type="caution">
    <text evidence="3">The sequence shown here is derived from an EMBL/GenBank/DDBJ whole genome shotgun (WGS) entry which is preliminary data.</text>
</comment>
<name>A0A3N4PW69_9BACT</name>
<dbReference type="InterPro" id="IPR021782">
    <property type="entry name" value="DUF3347"/>
</dbReference>
<protein>
    <submittedName>
        <fullName evidence="3">DUF3347 domain-containing protein</fullName>
    </submittedName>
</protein>
<evidence type="ECO:0000256" key="1">
    <source>
        <dbReference type="SAM" id="SignalP"/>
    </source>
</evidence>
<accession>A0A3N4PW69</accession>
<feature type="signal peptide" evidence="1">
    <location>
        <begin position="1"/>
        <end position="24"/>
    </location>
</feature>
<keyword evidence="4" id="KW-1185">Reference proteome</keyword>
<dbReference type="OrthoDB" id="5513217at2"/>
<sequence>MIIRRFSGIILLAASLAACNQPQGADDAAGKAAAEQPLTAVTATLPAVYYDSLQVTMSAYYQLSAALVKADTMGADMAAAALKYHLDSLPVARTGLDSSRVAQLAGQASGISAELEGMLIDKNGLDGRRLAFQMVSDQLYDLLRVTPLKNTAIFRQYCPMAFDNRGAHWLSDKTEIVNPYFGDEMLHCGSVTDTLRF</sequence>
<dbReference type="AlphaFoldDB" id="A0A3N4PW69"/>
<dbReference type="Pfam" id="PF11827">
    <property type="entry name" value="DUF3347"/>
    <property type="match status" value="1"/>
</dbReference>